<evidence type="ECO:0000256" key="4">
    <source>
        <dbReference type="SAM" id="SignalP"/>
    </source>
</evidence>
<feature type="non-terminal residue" evidence="6">
    <location>
        <position position="105"/>
    </location>
</feature>
<dbReference type="AlphaFoldDB" id="A0A087TXX0"/>
<feature type="domain" description="Prokineticin" evidence="5">
    <location>
        <begin position="24"/>
        <end position="82"/>
    </location>
</feature>
<evidence type="ECO:0000313" key="7">
    <source>
        <dbReference type="Proteomes" id="UP000054359"/>
    </source>
</evidence>
<dbReference type="Gene3D" id="2.10.80.10">
    <property type="entry name" value="Lipase, subunit A"/>
    <property type="match status" value="1"/>
</dbReference>
<feature type="signal peptide" evidence="4">
    <location>
        <begin position="1"/>
        <end position="18"/>
    </location>
</feature>
<dbReference type="OrthoDB" id="6406546at2759"/>
<reference evidence="6 7" key="1">
    <citation type="submission" date="2013-11" db="EMBL/GenBank/DDBJ databases">
        <title>Genome sequencing of Stegodyphus mimosarum.</title>
        <authorList>
            <person name="Bechsgaard J."/>
        </authorList>
    </citation>
    <scope>NUCLEOTIDE SEQUENCE [LARGE SCALE GENOMIC DNA]</scope>
</reference>
<evidence type="ECO:0000256" key="3">
    <source>
        <dbReference type="ARBA" id="ARBA00023157"/>
    </source>
</evidence>
<gene>
    <name evidence="6" type="ORF">X975_05124</name>
</gene>
<dbReference type="GO" id="GO:0005576">
    <property type="term" value="C:extracellular region"/>
    <property type="evidence" value="ECO:0007669"/>
    <property type="project" value="UniProtKB-SubCell"/>
</dbReference>
<protein>
    <recommendedName>
        <fullName evidence="5">Prokineticin domain-containing protein</fullName>
    </recommendedName>
</protein>
<organism evidence="6 7">
    <name type="scientific">Stegodyphus mimosarum</name>
    <name type="common">African social velvet spider</name>
    <dbReference type="NCBI Taxonomy" id="407821"/>
    <lineage>
        <taxon>Eukaryota</taxon>
        <taxon>Metazoa</taxon>
        <taxon>Ecdysozoa</taxon>
        <taxon>Arthropoda</taxon>
        <taxon>Chelicerata</taxon>
        <taxon>Arachnida</taxon>
        <taxon>Araneae</taxon>
        <taxon>Araneomorphae</taxon>
        <taxon>Entelegynae</taxon>
        <taxon>Eresoidea</taxon>
        <taxon>Eresidae</taxon>
        <taxon>Stegodyphus</taxon>
    </lineage>
</organism>
<evidence type="ECO:0000313" key="6">
    <source>
        <dbReference type="EMBL" id="KFM69959.1"/>
    </source>
</evidence>
<name>A0A087TXX0_STEMI</name>
<keyword evidence="2" id="KW-0964">Secreted</keyword>
<evidence type="ECO:0000259" key="5">
    <source>
        <dbReference type="Pfam" id="PF06607"/>
    </source>
</evidence>
<dbReference type="InterPro" id="IPR023569">
    <property type="entry name" value="Prokineticin_domain"/>
</dbReference>
<comment type="subcellular location">
    <subcellularLocation>
        <location evidence="1">Secreted</location>
    </subcellularLocation>
</comment>
<accession>A0A087TXX0</accession>
<dbReference type="EMBL" id="KK117256">
    <property type="protein sequence ID" value="KFM69959.1"/>
    <property type="molecule type" value="Genomic_DNA"/>
</dbReference>
<feature type="chain" id="PRO_5001830055" description="Prokineticin domain-containing protein" evidence="4">
    <location>
        <begin position="19"/>
        <end position="105"/>
    </location>
</feature>
<dbReference type="OMA" id="EGDHCIM"/>
<evidence type="ECO:0000256" key="1">
    <source>
        <dbReference type="ARBA" id="ARBA00004613"/>
    </source>
</evidence>
<dbReference type="Proteomes" id="UP000054359">
    <property type="component" value="Unassembled WGS sequence"/>
</dbReference>
<keyword evidence="4" id="KW-0732">Signal</keyword>
<keyword evidence="7" id="KW-1185">Reference proteome</keyword>
<proteinExistence type="predicted"/>
<sequence length="105" mass="11629">MMLLANLIPFFFISLALADDLRSCISNDNCREGECCVFMAFIRGFCHTLGKEGDHCIMKPAETEHGKKNIFGCPCQEGLECVPGEVVKENGNTIYRNLTCKAASF</sequence>
<evidence type="ECO:0000256" key="2">
    <source>
        <dbReference type="ARBA" id="ARBA00022525"/>
    </source>
</evidence>
<keyword evidence="3" id="KW-1015">Disulfide bond</keyword>
<dbReference type="Pfam" id="PF06607">
    <property type="entry name" value="Prokineticin"/>
    <property type="match status" value="1"/>
</dbReference>